<dbReference type="PROSITE" id="PS50268">
    <property type="entry name" value="CADHERIN_2"/>
    <property type="match status" value="2"/>
</dbReference>
<dbReference type="Pfam" id="PF13585">
    <property type="entry name" value="CHU_C"/>
    <property type="match status" value="1"/>
</dbReference>
<dbReference type="AlphaFoldDB" id="A0A2N3IE98"/>
<dbReference type="OrthoDB" id="9805017at2"/>
<evidence type="ECO:0000313" key="6">
    <source>
        <dbReference type="Proteomes" id="UP000233387"/>
    </source>
</evidence>
<keyword evidence="2" id="KW-0472">Membrane</keyword>
<name>A0A2N3IE98_9BACT</name>
<accession>A0A2N3IE98</accession>
<dbReference type="EMBL" id="NKXO01000023">
    <property type="protein sequence ID" value="PKQ68605.1"/>
    <property type="molecule type" value="Genomic_DNA"/>
</dbReference>
<comment type="caution">
    <text evidence="5">The sequence shown here is derived from an EMBL/GenBank/DDBJ whole genome shotgun (WGS) entry which is preliminary data.</text>
</comment>
<reference evidence="5 6" key="1">
    <citation type="submission" date="2017-06" db="EMBL/GenBank/DDBJ databases">
        <title>Raineya orbicola gen. nov., sp. nov. a slightly thermophilic bacterium of the phylum Bacteroidetes and the description of Raineyaceae fam. nov.</title>
        <authorList>
            <person name="Albuquerque L."/>
            <person name="Polonia A.R.M."/>
            <person name="Barroso C."/>
            <person name="Froufe H.J.C."/>
            <person name="Lage O."/>
            <person name="Lobo-Da-Cunha A."/>
            <person name="Egas C."/>
            <person name="Da Costa M.S."/>
        </authorList>
    </citation>
    <scope>NUCLEOTIDE SEQUENCE [LARGE SCALE GENOMIC DNA]</scope>
    <source>
        <strain evidence="5 6">SPSPC-11</strain>
    </source>
</reference>
<dbReference type="Pfam" id="PF17963">
    <property type="entry name" value="Big_9"/>
    <property type="match status" value="6"/>
</dbReference>
<dbReference type="NCBIfam" id="NF012211">
    <property type="entry name" value="tand_rpt_95"/>
    <property type="match status" value="6"/>
</dbReference>
<feature type="region of interest" description="Disordered" evidence="3">
    <location>
        <begin position="321"/>
        <end position="341"/>
    </location>
</feature>
<sequence>MKKRHLLIVLFLWLLFDYSTAQFGKLGSQTISIPSIVLNQYAVLQTNASVGNTQITVTNVADLNNPQPLERGDLLLIIQMQGASIDNSNSINYGNITAYNGAGNYEFVYVTQVVGNVISLSCPLRYNYTTAGRTQVVRVPQYQNLTISAGSTVTAPAWNGTRGGIVAIYAQNLQHNGIINVSALGFRGGALENSTANNQTIYFSPNATAGAEKGESIAGYQTEYTALGGRFGRGAPANGGGGGNGNNGGGGGGANGGVPANWFRGAGVMCSACTGSAAWSLDPDYIANGNALTNSSGGGRGGYTTSTSNQNALTLAPGSAAWASDNRRPHGGLGGRPLTINPENRVFLGGGGGAGDQNNNAGGRGGNGGGIIFIIANQITGNGQILANGENGANTTATHADGAGGGGGGGTVVIKATNVSNLTIQARGGNGGNQLITTNQAQGPGGGGGGGVIAVLATSDLSVKNVSGGVNGTTTSAALTEFPANGATSGNTGSLFSATPVFILACNLPPSLQNDNFTTAEDMPLSGSVVGNDSDLESLTLTYQAGTFSTSQGGTIVINTNGTFTYTPPLNFNGTDTYTYTACDNGQPTNQCATAVITIQVLPVNDAPIAQNDSFTTNEDSILSGNVSLNDNDGDPETTQTLTYTLVSGGTATANGTLVLNTNGTFTYTPNLNFNGVVSFTYQVCDNGSPVLCATATATITINPVNDTPTAVNDSFTTNEDNVLSGDVSLNDNDGDPETTQTLTYTLVSGGTASANGTLVLNADGTFTYTPNLNFNGVVSFTYQVCDNGSPVLCTTATATITINPVNDAPVAVNDSFTTPANTLLSGNVALNDSDEDNTSAELTFSLVNPSSAGANGTLVFNPNGSFTYQPNPNFTGIVTFVYQVCDTHNACSQALVTINVQSQPPVASADSFMMDEDNSLQGNILTNDSDPDSPLNELSCSLLSGGTAVQNGKLTLLPNGNFTYIPNANFNGVVQFTYKVCDLQNNCSQANVSITIRPINDAPVAQNDEFTTTQSQPFSGTLVSNDSDIDGDQLTYQSGTFTTASQGTIKIEPNGTFTYTPAYAFAGTDCFEYTLCDMQNACSKANVCIVVNGSDRIFIPEAFSPNGDGLYDSFKIEGIEGKKVSVKIYNRWGNLVYQNENYRNDWNGTANIGLHAGENLPDGTYFYVIDFNDGSKSVSNYLVIKR</sequence>
<evidence type="ECO:0000256" key="2">
    <source>
        <dbReference type="ARBA" id="ARBA00022989"/>
    </source>
</evidence>
<protein>
    <submittedName>
        <fullName evidence="5">Gliding motility-associated C-terminal domain</fullName>
    </submittedName>
</protein>
<keyword evidence="6" id="KW-1185">Reference proteome</keyword>
<keyword evidence="1" id="KW-0812">Transmembrane</keyword>
<dbReference type="RefSeq" id="WP_133121542.1">
    <property type="nucleotide sequence ID" value="NZ_NKXO01000023.1"/>
</dbReference>
<evidence type="ECO:0000256" key="1">
    <source>
        <dbReference type="ARBA" id="ARBA00022692"/>
    </source>
</evidence>
<evidence type="ECO:0000256" key="3">
    <source>
        <dbReference type="SAM" id="MobiDB-lite"/>
    </source>
</evidence>
<dbReference type="PANTHER" id="PTHR24026">
    <property type="entry name" value="FAT ATYPICAL CADHERIN-RELATED"/>
    <property type="match status" value="1"/>
</dbReference>
<dbReference type="InterPro" id="IPR002126">
    <property type="entry name" value="Cadherin-like_dom"/>
</dbReference>
<organism evidence="5 6">
    <name type="scientific">Raineya orbicola</name>
    <dbReference type="NCBI Taxonomy" id="2016530"/>
    <lineage>
        <taxon>Bacteria</taxon>
        <taxon>Pseudomonadati</taxon>
        <taxon>Bacteroidota</taxon>
        <taxon>Cytophagia</taxon>
        <taxon>Cytophagales</taxon>
        <taxon>Raineyaceae</taxon>
        <taxon>Raineya</taxon>
    </lineage>
</organism>
<dbReference type="PANTHER" id="PTHR24026:SF126">
    <property type="entry name" value="PROTOCADHERIN FAT 4"/>
    <property type="match status" value="1"/>
</dbReference>
<dbReference type="GO" id="GO:0005509">
    <property type="term" value="F:calcium ion binding"/>
    <property type="evidence" value="ECO:0007669"/>
    <property type="project" value="InterPro"/>
</dbReference>
<evidence type="ECO:0000313" key="5">
    <source>
        <dbReference type="EMBL" id="PKQ68605.1"/>
    </source>
</evidence>
<proteinExistence type="predicted"/>
<dbReference type="Proteomes" id="UP000233387">
    <property type="component" value="Unassembled WGS sequence"/>
</dbReference>
<dbReference type="GO" id="GO:0005886">
    <property type="term" value="C:plasma membrane"/>
    <property type="evidence" value="ECO:0007669"/>
    <property type="project" value="UniProtKB-SubCell"/>
</dbReference>
<feature type="domain" description="Cadherin" evidence="4">
    <location>
        <begin position="728"/>
        <end position="812"/>
    </location>
</feature>
<dbReference type="Gene3D" id="2.60.40.3440">
    <property type="match status" value="3"/>
</dbReference>
<evidence type="ECO:0000259" key="4">
    <source>
        <dbReference type="PROSITE" id="PS50268"/>
    </source>
</evidence>
<dbReference type="GO" id="GO:0007156">
    <property type="term" value="P:homophilic cell adhesion via plasma membrane adhesion molecules"/>
    <property type="evidence" value="ECO:0007669"/>
    <property type="project" value="InterPro"/>
</dbReference>
<dbReference type="Gene3D" id="2.60.40.2810">
    <property type="match status" value="2"/>
</dbReference>
<feature type="domain" description="Cadherin" evidence="4">
    <location>
        <begin position="621"/>
        <end position="711"/>
    </location>
</feature>
<dbReference type="CDD" id="cd11304">
    <property type="entry name" value="Cadherin_repeat"/>
    <property type="match status" value="2"/>
</dbReference>
<dbReference type="SMART" id="SM00112">
    <property type="entry name" value="CA"/>
    <property type="match status" value="3"/>
</dbReference>
<dbReference type="Gene3D" id="2.60.40.60">
    <property type="entry name" value="Cadherins"/>
    <property type="match status" value="1"/>
</dbReference>
<keyword evidence="2" id="KW-1133">Transmembrane helix</keyword>
<gene>
    <name evidence="5" type="ORF">Rain11_1583</name>
</gene>
<dbReference type="NCBIfam" id="TIGR04131">
    <property type="entry name" value="Bac_Flav_CTERM"/>
    <property type="match status" value="1"/>
</dbReference>
<dbReference type="InterPro" id="IPR026341">
    <property type="entry name" value="T9SS_type_B"/>
</dbReference>